<evidence type="ECO:0000313" key="2">
    <source>
        <dbReference type="Proteomes" id="UP001152607"/>
    </source>
</evidence>
<gene>
    <name evidence="1" type="ORF">PDIGIT_LOCUS8210</name>
</gene>
<dbReference type="EMBL" id="CAOQHR010000005">
    <property type="protein sequence ID" value="CAI6335133.1"/>
    <property type="molecule type" value="Genomic_DNA"/>
</dbReference>
<protein>
    <submittedName>
        <fullName evidence="1">Uncharacterized protein</fullName>
    </submittedName>
</protein>
<sequence>MKPPRITSESCCAKIYTAHSSMSVSTSISPKPLIGSNYVIVCATLDIPLMAISTRTDD</sequence>
<dbReference type="AlphaFoldDB" id="A0A9W4XKN1"/>
<comment type="caution">
    <text evidence="1">The sequence shown here is derived from an EMBL/GenBank/DDBJ whole genome shotgun (WGS) entry which is preliminary data.</text>
</comment>
<reference evidence="1" key="1">
    <citation type="submission" date="2023-01" db="EMBL/GenBank/DDBJ databases">
        <authorList>
            <person name="Van Ghelder C."/>
            <person name="Rancurel C."/>
        </authorList>
    </citation>
    <scope>NUCLEOTIDE SEQUENCE</scope>
    <source>
        <strain evidence="1">CNCM I-4278</strain>
    </source>
</reference>
<keyword evidence="2" id="KW-1185">Reference proteome</keyword>
<accession>A0A9W4XKN1</accession>
<evidence type="ECO:0000313" key="1">
    <source>
        <dbReference type="EMBL" id="CAI6335133.1"/>
    </source>
</evidence>
<proteinExistence type="predicted"/>
<dbReference type="Proteomes" id="UP001152607">
    <property type="component" value="Unassembled WGS sequence"/>
</dbReference>
<name>A0A9W4XKN1_9PLEO</name>
<organism evidence="1 2">
    <name type="scientific">Periconia digitata</name>
    <dbReference type="NCBI Taxonomy" id="1303443"/>
    <lineage>
        <taxon>Eukaryota</taxon>
        <taxon>Fungi</taxon>
        <taxon>Dikarya</taxon>
        <taxon>Ascomycota</taxon>
        <taxon>Pezizomycotina</taxon>
        <taxon>Dothideomycetes</taxon>
        <taxon>Pleosporomycetidae</taxon>
        <taxon>Pleosporales</taxon>
        <taxon>Massarineae</taxon>
        <taxon>Periconiaceae</taxon>
        <taxon>Periconia</taxon>
    </lineage>
</organism>